<name>A0A7I9V8J6_9ACTN</name>
<accession>A0A7I9V8J6</accession>
<dbReference type="Proteomes" id="UP000444960">
    <property type="component" value="Unassembled WGS sequence"/>
</dbReference>
<protein>
    <submittedName>
        <fullName evidence="1">Uncharacterized protein</fullName>
    </submittedName>
</protein>
<dbReference type="RefSeq" id="WP_161895236.1">
    <property type="nucleotide sequence ID" value="NZ_BJOV01000003.1"/>
</dbReference>
<comment type="caution">
    <text evidence="1">The sequence shown here is derived from an EMBL/GenBank/DDBJ whole genome shotgun (WGS) entry which is preliminary data.</text>
</comment>
<proteinExistence type="predicted"/>
<evidence type="ECO:0000313" key="1">
    <source>
        <dbReference type="EMBL" id="GEE01441.1"/>
    </source>
</evidence>
<dbReference type="AlphaFoldDB" id="A0A7I9V8J6"/>
<dbReference type="OrthoDB" id="4383247at2"/>
<dbReference type="EMBL" id="BJOV01000003">
    <property type="protein sequence ID" value="GEE01441.1"/>
    <property type="molecule type" value="Genomic_DNA"/>
</dbReference>
<organism evidence="1 2">
    <name type="scientific">Gordonia spumicola</name>
    <dbReference type="NCBI Taxonomy" id="589161"/>
    <lineage>
        <taxon>Bacteria</taxon>
        <taxon>Bacillati</taxon>
        <taxon>Actinomycetota</taxon>
        <taxon>Actinomycetes</taxon>
        <taxon>Mycobacteriales</taxon>
        <taxon>Gordoniaceae</taxon>
        <taxon>Gordonia</taxon>
    </lineage>
</organism>
<reference evidence="2" key="1">
    <citation type="submission" date="2019-06" db="EMBL/GenBank/DDBJ databases">
        <title>Gordonia isolated from sludge of a wastewater treatment plant.</title>
        <authorList>
            <person name="Tamura T."/>
            <person name="Aoyama K."/>
            <person name="Kang Y."/>
            <person name="Saito S."/>
            <person name="Akiyama N."/>
            <person name="Yazawa K."/>
            <person name="Gonoi T."/>
            <person name="Mikami Y."/>
        </authorList>
    </citation>
    <scope>NUCLEOTIDE SEQUENCE [LARGE SCALE GENOMIC DNA]</scope>
    <source>
        <strain evidence="2">NBRC 107696</strain>
    </source>
</reference>
<evidence type="ECO:0000313" key="2">
    <source>
        <dbReference type="Proteomes" id="UP000444960"/>
    </source>
</evidence>
<sequence>MSAVPSASPATSTATRSGARVVVTRTDDVIDGAEPVVAVMVDDGEILSFTPATAAHLSGMLVRAATAEIAVKIRVTNSYPDRSFEHTYDVVAPAPRDDEDVYDWCYDHLWQYTGEGPQYANVPAAYEVEILSAPTPFTHLIGLKIDSYG</sequence>
<gene>
    <name evidence="1" type="ORF">nbrc107696_18870</name>
</gene>
<keyword evidence="2" id="KW-1185">Reference proteome</keyword>